<sequence>MSLKMAAVRRLHRFTQIKQHCNYIASATQLVNKILLYLLVNLFNLRNLRIKQFF</sequence>
<name>A0A139BWZ0_9PROT</name>
<evidence type="ECO:0000313" key="3">
    <source>
        <dbReference type="Proteomes" id="UP000070578"/>
    </source>
</evidence>
<feature type="transmembrane region" description="Helical" evidence="1">
    <location>
        <begin position="21"/>
        <end position="40"/>
    </location>
</feature>
<protein>
    <submittedName>
        <fullName evidence="2">Uncharacterized protein</fullName>
    </submittedName>
</protein>
<dbReference type="Proteomes" id="UP000070578">
    <property type="component" value="Unassembled WGS sequence"/>
</dbReference>
<keyword evidence="1" id="KW-1133">Transmembrane helix</keyword>
<evidence type="ECO:0000256" key="1">
    <source>
        <dbReference type="SAM" id="Phobius"/>
    </source>
</evidence>
<keyword evidence="1" id="KW-0812">Transmembrane</keyword>
<accession>A0A139BWZ0</accession>
<reference evidence="2 3" key="2">
    <citation type="submission" date="2016-03" db="EMBL/GenBank/DDBJ databases">
        <title>New uncultured bacterium of the family Gallionellaceae from acid mine drainage: description and reconstruction of genome based on metagenomic analysis of microbial community.</title>
        <authorList>
            <person name="Kadnikov V."/>
            <person name="Ivasenko D."/>
            <person name="Beletsky A."/>
            <person name="Mardanov A."/>
            <person name="Danilova E."/>
            <person name="Pimenov N."/>
            <person name="Karnachuk O."/>
            <person name="Ravin N."/>
        </authorList>
    </citation>
    <scope>NUCLEOTIDE SEQUENCE [LARGE SCALE GENOMIC DNA]</scope>
    <source>
        <strain evidence="2">ShG14-8</strain>
    </source>
</reference>
<evidence type="ECO:0000313" key="2">
    <source>
        <dbReference type="EMBL" id="KXS33452.1"/>
    </source>
</evidence>
<proteinExistence type="predicted"/>
<gene>
    <name evidence="2" type="ORF">AWT59_0478</name>
</gene>
<dbReference type="AlphaFoldDB" id="A0A139BWZ0"/>
<organism evidence="2 3">
    <name type="scientific">Candidatus Gallionella acididurans</name>
    <dbReference type="NCBI Taxonomy" id="1796491"/>
    <lineage>
        <taxon>Bacteria</taxon>
        <taxon>Pseudomonadati</taxon>
        <taxon>Pseudomonadota</taxon>
        <taxon>Betaproteobacteria</taxon>
        <taxon>Nitrosomonadales</taxon>
        <taxon>Gallionellaceae</taxon>
        <taxon>Gallionella</taxon>
    </lineage>
</organism>
<keyword evidence="1" id="KW-0472">Membrane</keyword>
<reference evidence="2 3" key="1">
    <citation type="submission" date="2016-02" db="EMBL/GenBank/DDBJ databases">
        <authorList>
            <person name="Wen L."/>
            <person name="He K."/>
            <person name="Yang H."/>
        </authorList>
    </citation>
    <scope>NUCLEOTIDE SEQUENCE [LARGE SCALE GENOMIC DNA]</scope>
    <source>
        <strain evidence="2">ShG14-8</strain>
    </source>
</reference>
<comment type="caution">
    <text evidence="2">The sequence shown here is derived from an EMBL/GenBank/DDBJ whole genome shotgun (WGS) entry which is preliminary data.</text>
</comment>
<dbReference type="EMBL" id="LSLI01000006">
    <property type="protein sequence ID" value="KXS33452.1"/>
    <property type="molecule type" value="Genomic_DNA"/>
</dbReference>